<accession>A0A645CKA7</accession>
<dbReference type="AlphaFoldDB" id="A0A645CKA7"/>
<comment type="caution">
    <text evidence="1">The sequence shown here is derived from an EMBL/GenBank/DDBJ whole genome shotgun (WGS) entry which is preliminary data.</text>
</comment>
<gene>
    <name evidence="1" type="ORF">SDC9_124341</name>
</gene>
<name>A0A645CKA7_9ZZZZ</name>
<evidence type="ECO:0000313" key="1">
    <source>
        <dbReference type="EMBL" id="MPM77338.1"/>
    </source>
</evidence>
<proteinExistence type="predicted"/>
<protein>
    <submittedName>
        <fullName evidence="1">Uncharacterized protein</fullName>
    </submittedName>
</protein>
<sequence length="65" mass="7384">MGLFLRKRCNEGQAHFTIVIEGIEVFRFKEYADRGLEGRQSPHIADTVIYIAGEARNAFGNNEIN</sequence>
<reference evidence="1" key="1">
    <citation type="submission" date="2019-08" db="EMBL/GenBank/DDBJ databases">
        <authorList>
            <person name="Kucharzyk K."/>
            <person name="Murdoch R.W."/>
            <person name="Higgins S."/>
            <person name="Loffler F."/>
        </authorList>
    </citation>
    <scope>NUCLEOTIDE SEQUENCE</scope>
</reference>
<organism evidence="1">
    <name type="scientific">bioreactor metagenome</name>
    <dbReference type="NCBI Taxonomy" id="1076179"/>
    <lineage>
        <taxon>unclassified sequences</taxon>
        <taxon>metagenomes</taxon>
        <taxon>ecological metagenomes</taxon>
    </lineage>
</organism>
<dbReference type="EMBL" id="VSSQ01027878">
    <property type="protein sequence ID" value="MPM77338.1"/>
    <property type="molecule type" value="Genomic_DNA"/>
</dbReference>